<dbReference type="Gene3D" id="3.90.10.10">
    <property type="entry name" value="Cytochrome C3"/>
    <property type="match status" value="1"/>
</dbReference>
<protein>
    <recommendedName>
        <fullName evidence="5">Cytochrome c family protein</fullName>
    </recommendedName>
</protein>
<dbReference type="GeneID" id="90448349"/>
<evidence type="ECO:0008006" key="5">
    <source>
        <dbReference type="Google" id="ProtNLM"/>
    </source>
</evidence>
<dbReference type="Proteomes" id="UP001492541">
    <property type="component" value="Chromosome"/>
</dbReference>
<proteinExistence type="predicted"/>
<evidence type="ECO:0000313" key="3">
    <source>
        <dbReference type="EMBL" id="XAT64097.1"/>
    </source>
</evidence>
<dbReference type="CDD" id="cd08168">
    <property type="entry name" value="Cytochrom_C3"/>
    <property type="match status" value="1"/>
</dbReference>
<dbReference type="PANTHER" id="PTHR35038:SF6">
    <property type="entry name" value="SURFACE LOCALIZED DECAHEME CYTOCHROME C LIPOPROTEIN"/>
    <property type="match status" value="1"/>
</dbReference>
<dbReference type="RefSeq" id="WP_193806472.1">
    <property type="nucleotide sequence ID" value="NZ_CP087714.1"/>
</dbReference>
<dbReference type="InterPro" id="IPR036280">
    <property type="entry name" value="Multihaem_cyt_sf"/>
</dbReference>
<reference evidence="3 4" key="1">
    <citation type="submission" date="2021-11" db="EMBL/GenBank/DDBJ databases">
        <title>Whole genome of Geoglobus acetivorans.</title>
        <authorList>
            <person name="Liu D."/>
        </authorList>
    </citation>
    <scope>NUCLEOTIDE SEQUENCE [LARGE SCALE GENOMIC DNA]</scope>
    <source>
        <strain evidence="3 4">SBH6</strain>
    </source>
</reference>
<evidence type="ECO:0000256" key="2">
    <source>
        <dbReference type="SAM" id="MobiDB-lite"/>
    </source>
</evidence>
<gene>
    <name evidence="3" type="ORF">LPQ35_01650</name>
</gene>
<evidence type="ECO:0000313" key="4">
    <source>
        <dbReference type="Proteomes" id="UP001492541"/>
    </source>
</evidence>
<organism evidence="3 4">
    <name type="scientific">Geoglobus acetivorans</name>
    <dbReference type="NCBI Taxonomy" id="565033"/>
    <lineage>
        <taxon>Archaea</taxon>
        <taxon>Methanobacteriati</taxon>
        <taxon>Methanobacteriota</taxon>
        <taxon>Archaeoglobi</taxon>
        <taxon>Archaeoglobales</taxon>
        <taxon>Archaeoglobaceae</taxon>
        <taxon>Geoglobus</taxon>
    </lineage>
</organism>
<dbReference type="PANTHER" id="PTHR35038">
    <property type="entry name" value="DISSIMILATORY SULFITE REDUCTASE SIRA"/>
    <property type="match status" value="1"/>
</dbReference>
<dbReference type="InterPro" id="IPR013783">
    <property type="entry name" value="Ig-like_fold"/>
</dbReference>
<dbReference type="InterPro" id="IPR051829">
    <property type="entry name" value="Multiheme_Cytochr_ET"/>
</dbReference>
<evidence type="ECO:0000256" key="1">
    <source>
        <dbReference type="ARBA" id="ARBA00022729"/>
    </source>
</evidence>
<sequence>MKLRVSGIILFALVFWVAIAATTSAQEYEGSIAKVVILKNGVPELSFSKGDTVEFRVYSYTSHLRHLKIKLYDFQGDKFRELRFSKKNDYYVAYWTADREGWIYYEITSKKGIKKVWGFVIVGSKDTGSIRLYKDGVESESFTKGDYIYVKIKTTKKDRVKKVLISNWAGNVRSLDGDAVDVISSTDSELYFRFYLGSYLTDHLYPDRWASLRVETENGIKAGTHFFFGETASTPIRTPAPSPTPTPTPAPSPTPSPTPVPTPTPSPAPVPSQAQVLKLSLDRLSVLDDPNSGRAASGFSTPPKVWNSDWWYGRATTVTAYALVMNGTPVASVPVTFKLISPDGTIVAQKTANTDSAGLAKVSFDLNNVNFYGFWKVVAEYGALRAEEKFVYNWWGCAWCHGNEKLTQHGTYTPKSPFVMGYDFHSNPKKGKHVMVIQNGQCLYCHQSYDAVPHNRLDYTAYPAGIHNNKVECESCHESSTVRYARPNVPGCYDTCHPVKNFNLSSILTTTGYAVGGTYRSVYSYDVNTGEPAKAHTAQKTVPCLSCHNAAHNNTKPYPSQPNSYTENEQCQSCHGYKHGKSVTNCTGCHGQDAHLVKAPKAGNCIECHNTGGFAPNVDVTAFNSSIHSGLNANSAISKGYPAVVGACWACHYNGSEPPSHDTTAFRNPKQCEDCHLGGSFNAPVVSNHFANGSSIKVSAACVDCHGKDEMLSTFNGPSGTNLSTVSHYGKKRVDLLILSQYDTFDVDCSYCHQNTTTVFADVMRNAFSSSVPDHSDSPNSPDCVGLCHGYGRMHDSTLIKKSLTTSQMCLDCHSSGGKMKHNGTVDCFVCHMDPSDSLGKAQIHGIKYLQKNGSFVKYQPTNAVDCYTCHATANVSQVLSSYSLTAPHVAWTEHSTGQKWGNYWLNSNQACEYCHGDTKHNTTALGKISAIADTSALNSQVCAACHASDSPNYAGNNWTPAPPSIAGTPLSTDWVSHDFLGGDYRASNCAACHNPDAANVTQLAHDVKAAAGGCVQCHTNQSVAYVDVNALGRHAGVDGDANLTDKDCTTCHFNISGKFSPDYKPIAGVNVYSCEDCHVNGTPVTVPADVQISSFKHGLNDCKSCHLVSYGYHYKSPLGDVAALPSFNQDYRTNEVTRRNLCNDCHYSMNADDAPFHAPGISQGMALRYSSCGGGTSCHGGVRESTDPHYVKYAPPILAQSINIDMPATISGTAVINITVKAYSTQFQSGYYEIVNEAGKVIFKDGLLPNDGEWGQSFLDWRYSSEYFTIPIDTTNWVPGNYTLKVYIMRDAPKVDPTKPYYMNGYIISASKQFTVQ</sequence>
<keyword evidence="1" id="KW-0732">Signal</keyword>
<name>A0ABZ3H3T4_GEOAI</name>
<keyword evidence="4" id="KW-1185">Reference proteome</keyword>
<dbReference type="Gene3D" id="2.60.40.10">
    <property type="entry name" value="Immunoglobulins"/>
    <property type="match status" value="1"/>
</dbReference>
<dbReference type="SUPFAM" id="SSF48695">
    <property type="entry name" value="Multiheme cytochromes"/>
    <property type="match status" value="4"/>
</dbReference>
<accession>A0ABZ3H3T4</accession>
<feature type="region of interest" description="Disordered" evidence="2">
    <location>
        <begin position="233"/>
        <end position="272"/>
    </location>
</feature>
<feature type="compositionally biased region" description="Pro residues" evidence="2">
    <location>
        <begin position="238"/>
        <end position="270"/>
    </location>
</feature>
<dbReference type="EMBL" id="CP087714">
    <property type="protein sequence ID" value="XAT64097.1"/>
    <property type="molecule type" value="Genomic_DNA"/>
</dbReference>